<dbReference type="EMBL" id="CAUJNA010000321">
    <property type="protein sequence ID" value="CAJ1375429.1"/>
    <property type="molecule type" value="Genomic_DNA"/>
</dbReference>
<name>A0AA36HVV8_9DINO</name>
<organism evidence="1 2">
    <name type="scientific">Effrenium voratum</name>
    <dbReference type="NCBI Taxonomy" id="2562239"/>
    <lineage>
        <taxon>Eukaryota</taxon>
        <taxon>Sar</taxon>
        <taxon>Alveolata</taxon>
        <taxon>Dinophyceae</taxon>
        <taxon>Suessiales</taxon>
        <taxon>Symbiodiniaceae</taxon>
        <taxon>Effrenium</taxon>
    </lineage>
</organism>
<protein>
    <submittedName>
        <fullName evidence="1">Uncharacterized protein</fullName>
    </submittedName>
</protein>
<evidence type="ECO:0000313" key="2">
    <source>
        <dbReference type="Proteomes" id="UP001178507"/>
    </source>
</evidence>
<sequence length="144" mass="15645">SEEDDTAEKIEEVKEYQSEQTEKNINRAECGVNYAQGVLFIGRAALELNGVFHHCQDQTDHFEQLRCGANAQGALAAFAVTSHVFADATAQCMESYGKDYVEAFCAGAISQILHATTELTAALTLLADACVMTAGLYPYGRKKD</sequence>
<comment type="caution">
    <text evidence="1">The sequence shown here is derived from an EMBL/GenBank/DDBJ whole genome shotgun (WGS) entry which is preliminary data.</text>
</comment>
<evidence type="ECO:0000313" key="1">
    <source>
        <dbReference type="EMBL" id="CAJ1375429.1"/>
    </source>
</evidence>
<feature type="non-terminal residue" evidence="1">
    <location>
        <position position="144"/>
    </location>
</feature>
<proteinExistence type="predicted"/>
<reference evidence="1" key="1">
    <citation type="submission" date="2023-08" db="EMBL/GenBank/DDBJ databases">
        <authorList>
            <person name="Chen Y."/>
            <person name="Shah S."/>
            <person name="Dougan E. K."/>
            <person name="Thang M."/>
            <person name="Chan C."/>
        </authorList>
    </citation>
    <scope>NUCLEOTIDE SEQUENCE</scope>
</reference>
<accession>A0AA36HVV8</accession>
<dbReference type="Proteomes" id="UP001178507">
    <property type="component" value="Unassembled WGS sequence"/>
</dbReference>
<dbReference type="AlphaFoldDB" id="A0AA36HVV8"/>
<gene>
    <name evidence="1" type="ORF">EVOR1521_LOCUS4704</name>
</gene>
<feature type="non-terminal residue" evidence="1">
    <location>
        <position position="1"/>
    </location>
</feature>
<keyword evidence="2" id="KW-1185">Reference proteome</keyword>